<comment type="subcellular location">
    <subcellularLocation>
        <location evidence="1">Membrane</location>
        <topology evidence="1">Multi-pass membrane protein</topology>
    </subcellularLocation>
</comment>
<dbReference type="Proteomes" id="UP000003861">
    <property type="component" value="Unassembled WGS sequence"/>
</dbReference>
<dbReference type="GO" id="GO:0016020">
    <property type="term" value="C:membrane"/>
    <property type="evidence" value="ECO:0007669"/>
    <property type="project" value="UniProtKB-SubCell"/>
</dbReference>
<feature type="transmembrane region" description="Helical" evidence="8">
    <location>
        <begin position="265"/>
        <end position="285"/>
    </location>
</feature>
<feature type="transmembrane region" description="Helical" evidence="8">
    <location>
        <begin position="168"/>
        <end position="186"/>
    </location>
</feature>
<evidence type="ECO:0000313" key="13">
    <source>
        <dbReference type="Proteomes" id="UP000015381"/>
    </source>
</evidence>
<dbReference type="EMBL" id="AFNT02000024">
    <property type="protein sequence ID" value="ERJ05857.1"/>
    <property type="molecule type" value="Genomic_DNA"/>
</dbReference>
<feature type="transmembrane region" description="Helical" evidence="8">
    <location>
        <begin position="140"/>
        <end position="161"/>
    </location>
</feature>
<keyword evidence="7" id="KW-0413">Isomerase</keyword>
<name>F7PL46_9EURY</name>
<evidence type="ECO:0000313" key="12">
    <source>
        <dbReference type="Proteomes" id="UP000003861"/>
    </source>
</evidence>
<dbReference type="KEGG" id="hti:HTIA_2355"/>
<feature type="transmembrane region" description="Helical" evidence="8">
    <location>
        <begin position="220"/>
        <end position="253"/>
    </location>
</feature>
<dbReference type="GeneID" id="23799100"/>
<dbReference type="HOGENOM" id="CLU_050975_0_0_2"/>
<feature type="transmembrane region" description="Helical" evidence="8">
    <location>
        <begin position="330"/>
        <end position="352"/>
    </location>
</feature>
<reference evidence="11 12" key="2">
    <citation type="journal article" date="2013" name="PLoS ONE">
        <title>INDIGO - INtegrated Data Warehouse of MIcrobial GenOmes with Examples from the Red Sea Extremophiles.</title>
        <authorList>
            <person name="Alam I."/>
            <person name="Antunes A."/>
            <person name="Kamau A.A."/>
            <person name="Ba Alawi W."/>
            <person name="Kalkatawi M."/>
            <person name="Stingl U."/>
            <person name="Bajic V.B."/>
        </authorList>
    </citation>
    <scope>NUCLEOTIDE SEQUENCE [LARGE SCALE GENOMIC DNA]</scope>
    <source>
        <strain evidence="11 12">SARL4B</strain>
    </source>
</reference>
<dbReference type="RefSeq" id="WP_008526684.1">
    <property type="nucleotide sequence ID" value="NC_021921.1"/>
</dbReference>
<dbReference type="GO" id="GO:0016872">
    <property type="term" value="F:intramolecular lyase activity"/>
    <property type="evidence" value="ECO:0007669"/>
    <property type="project" value="InterPro"/>
</dbReference>
<evidence type="ECO:0000256" key="6">
    <source>
        <dbReference type="ARBA" id="ARBA00023136"/>
    </source>
</evidence>
<keyword evidence="3 8" id="KW-0812">Transmembrane</keyword>
<evidence type="ECO:0000256" key="8">
    <source>
        <dbReference type="SAM" id="Phobius"/>
    </source>
</evidence>
<feature type="transmembrane region" description="Helical" evidence="8">
    <location>
        <begin position="297"/>
        <end position="318"/>
    </location>
</feature>
<evidence type="ECO:0000256" key="3">
    <source>
        <dbReference type="ARBA" id="ARBA00022692"/>
    </source>
</evidence>
<dbReference type="Pfam" id="PF18916">
    <property type="entry name" value="Lycopene_cyc"/>
    <property type="match status" value="1"/>
</dbReference>
<evidence type="ECO:0000256" key="5">
    <source>
        <dbReference type="ARBA" id="ARBA00022989"/>
    </source>
</evidence>
<evidence type="ECO:0000256" key="1">
    <source>
        <dbReference type="ARBA" id="ARBA00004141"/>
    </source>
</evidence>
<dbReference type="EC" id="2.5.1.-" evidence="11"/>
<evidence type="ECO:0000313" key="11">
    <source>
        <dbReference type="EMBL" id="ERJ05857.1"/>
    </source>
</evidence>
<feature type="transmembrane region" description="Helical" evidence="8">
    <location>
        <begin position="93"/>
        <end position="120"/>
    </location>
</feature>
<sequence length="396" mass="41401">MAIARHRSGSVPAARALASQVHPVFMLPPIAVSLTGSLLAARATGSFTPTVAALHATAIFAAVYTAHVKDGYVDFFVRSEDDDHPLSVGGCRVALLAAGLVFVAALAGLFLTAGAGAAALTAPTWALGYFHAPQLDTHPVTATGGYPAGIALSLLGAYVAGAGTVSRTVLGLAGVLLAVLLGIKIIDDAQDLAYDRSIDKRTVAVVLGPTRARRLAEGILAAGLLGVAVLAAVGVFPTETILAVFAFGAVAAIAHRAEPRLATMLLVRGAYVFLAVLLVALWYRPLAGPLPVDIGVLGPYTYIATEVVFGAFALALLWRADAIPNAARTIAVLYPLAYVWDWYTLEVGVFAIELRTGVNLLGIPIEEHLFMLVVPALVLGIHETLHRWRARNARCE</sequence>
<keyword evidence="13" id="KW-1185">Reference proteome</keyword>
<feature type="domain" description="Lycopene cyclase" evidence="9">
    <location>
        <begin position="300"/>
        <end position="384"/>
    </location>
</feature>
<keyword evidence="6 8" id="KW-0472">Membrane</keyword>
<evidence type="ECO:0000256" key="7">
    <source>
        <dbReference type="ARBA" id="ARBA00023235"/>
    </source>
</evidence>
<dbReference type="STRING" id="1033806.HTIA_2355"/>
<dbReference type="EMBL" id="HF571520">
    <property type="protein sequence ID" value="CCQ34463.1"/>
    <property type="molecule type" value="Genomic_DNA"/>
</dbReference>
<dbReference type="GO" id="GO:0016740">
    <property type="term" value="F:transferase activity"/>
    <property type="evidence" value="ECO:0007669"/>
    <property type="project" value="UniProtKB-KW"/>
</dbReference>
<dbReference type="GO" id="GO:0045436">
    <property type="term" value="F:lycopene beta cyclase activity"/>
    <property type="evidence" value="ECO:0007669"/>
    <property type="project" value="UniProtKB-ARBA"/>
</dbReference>
<gene>
    <name evidence="11" type="ORF">HLRTI_002128</name>
    <name evidence="10" type="ORF">HTIA_2355</name>
</gene>
<evidence type="ECO:0000256" key="2">
    <source>
        <dbReference type="ARBA" id="ARBA00004829"/>
    </source>
</evidence>
<keyword evidence="5 8" id="KW-1133">Transmembrane helix</keyword>
<dbReference type="Proteomes" id="UP000015381">
    <property type="component" value="Chromosome I"/>
</dbReference>
<proteinExistence type="predicted"/>
<keyword evidence="11" id="KW-0808">Transferase</keyword>
<accession>F7PL46</accession>
<protein>
    <submittedName>
        <fullName evidence="11">4-hydroxybenzoate octaprenyltransferase protein</fullName>
        <ecNumber evidence="11">2.5.1.-</ecNumber>
    </submittedName>
    <submittedName>
        <fullName evidence="10">Lycopene cyclase domain membrane protein</fullName>
    </submittedName>
</protein>
<dbReference type="InterPro" id="IPR017825">
    <property type="entry name" value="Lycopene_cyclase_dom"/>
</dbReference>
<dbReference type="GO" id="GO:0016117">
    <property type="term" value="P:carotenoid biosynthetic process"/>
    <property type="evidence" value="ECO:0007669"/>
    <property type="project" value="UniProtKB-KW"/>
</dbReference>
<feature type="transmembrane region" description="Helical" evidence="8">
    <location>
        <begin position="358"/>
        <end position="381"/>
    </location>
</feature>
<dbReference type="eggNOG" id="arCOG00480">
    <property type="taxonomic scope" value="Archaea"/>
</dbReference>
<reference evidence="11 12" key="1">
    <citation type="journal article" date="2011" name="J. Bacteriol.">
        <title>Genome sequence of Halorhabdus tiamatea, the first archaeon isolated from a deep-sea anoxic brine lake.</title>
        <authorList>
            <person name="Antunes A."/>
            <person name="Alam I."/>
            <person name="Bajic V.B."/>
            <person name="Stingl U."/>
        </authorList>
    </citation>
    <scope>NUCLEOTIDE SEQUENCE [LARGE SCALE GENOMIC DNA]</scope>
    <source>
        <strain evidence="11 12">SARL4B</strain>
    </source>
</reference>
<keyword evidence="4" id="KW-0125">Carotenoid biosynthesis</keyword>
<dbReference type="PATRIC" id="fig|1033806.12.peg.2341"/>
<dbReference type="AlphaFoldDB" id="F7PL46"/>
<comment type="pathway">
    <text evidence="2">Carotenoid biosynthesis.</text>
</comment>
<evidence type="ECO:0000256" key="4">
    <source>
        <dbReference type="ARBA" id="ARBA00022746"/>
    </source>
</evidence>
<evidence type="ECO:0000259" key="9">
    <source>
        <dbReference type="Pfam" id="PF18916"/>
    </source>
</evidence>
<organism evidence="11 12">
    <name type="scientific">Halorhabdus tiamatea SARL4B</name>
    <dbReference type="NCBI Taxonomy" id="1033806"/>
    <lineage>
        <taxon>Archaea</taxon>
        <taxon>Methanobacteriati</taxon>
        <taxon>Methanobacteriota</taxon>
        <taxon>Stenosarchaea group</taxon>
        <taxon>Halobacteria</taxon>
        <taxon>Halobacteriales</taxon>
        <taxon>Haloarculaceae</taxon>
        <taxon>Halorhabdus</taxon>
    </lineage>
</organism>
<reference evidence="10 13" key="3">
    <citation type="journal article" date="2014" name="Environ. Microbiol.">
        <title>Halorhabdus tiamatea: proteogenomics and glycosidase activity measurements identify the first cultivated euryarchaeon from a deep-sea anoxic brine lake as potential polysaccharide degrader.</title>
        <authorList>
            <person name="Werner J."/>
            <person name="Ferrer M."/>
            <person name="Michel G."/>
            <person name="Mann A.J."/>
            <person name="Huang S."/>
            <person name="Juarez S."/>
            <person name="Ciordia S."/>
            <person name="Albar J.P."/>
            <person name="Alcaide M."/>
            <person name="La Cono V."/>
            <person name="Yakimov M.M."/>
            <person name="Antunes A."/>
            <person name="Taborda M."/>
            <person name="Da Costa M.S."/>
            <person name="Amann R.I."/>
            <person name="Gloeckner F.O."/>
            <person name="Golyshina O.V."/>
            <person name="Golyshin P.N."/>
            <person name="Teeling H."/>
        </authorList>
    </citation>
    <scope>NUCLEOTIDE SEQUENCE [LARGE SCALE GENOMIC DNA]</scope>
    <source>
        <strain evidence="13">SARL4B</strain>
        <strain evidence="10">Type strain: SARL4B</strain>
    </source>
</reference>
<evidence type="ECO:0000313" key="10">
    <source>
        <dbReference type="EMBL" id="CCQ34463.1"/>
    </source>
</evidence>
<dbReference type="NCBIfam" id="TIGR03462">
    <property type="entry name" value="CarR_dom_SF"/>
    <property type="match status" value="1"/>
</dbReference>